<dbReference type="InterPro" id="IPR024445">
    <property type="entry name" value="Tnp_ISXO2-like"/>
</dbReference>
<accession>G0MY61</accession>
<feature type="transmembrane region" description="Helical" evidence="2">
    <location>
        <begin position="139"/>
        <end position="159"/>
    </location>
</feature>
<feature type="compositionally biased region" description="Basic and acidic residues" evidence="1">
    <location>
        <begin position="368"/>
        <end position="393"/>
    </location>
</feature>
<dbReference type="eggNOG" id="ENOG502S86J">
    <property type="taxonomic scope" value="Eukaryota"/>
</dbReference>
<dbReference type="Proteomes" id="UP000008068">
    <property type="component" value="Unassembled WGS sequence"/>
</dbReference>
<protein>
    <recommendedName>
        <fullName evidence="3">ISXO2-like transposase domain-containing protein</fullName>
    </recommendedName>
</protein>
<proteinExistence type="predicted"/>
<feature type="compositionally biased region" description="Acidic residues" evidence="1">
    <location>
        <begin position="399"/>
        <end position="425"/>
    </location>
</feature>
<name>G0MY61_CAEBE</name>
<dbReference type="PANTHER" id="PTHR47163:SF3">
    <property type="entry name" value="PROTEIN CBG18017"/>
    <property type="match status" value="1"/>
</dbReference>
<evidence type="ECO:0000313" key="4">
    <source>
        <dbReference type="EMBL" id="EGT47493.1"/>
    </source>
</evidence>
<reference evidence="5" key="1">
    <citation type="submission" date="2011-07" db="EMBL/GenBank/DDBJ databases">
        <authorList>
            <consortium name="Caenorhabditis brenneri Sequencing and Analysis Consortium"/>
            <person name="Wilson R.K."/>
        </authorList>
    </citation>
    <scope>NUCLEOTIDE SEQUENCE [LARGE SCALE GENOMIC DNA]</scope>
    <source>
        <strain evidence="5">PB2801</strain>
    </source>
</reference>
<dbReference type="OrthoDB" id="5809873at2759"/>
<keyword evidence="2" id="KW-1133">Transmembrane helix</keyword>
<dbReference type="InterPro" id="IPR053164">
    <property type="entry name" value="IS1016-like_transposase"/>
</dbReference>
<evidence type="ECO:0000313" key="5">
    <source>
        <dbReference type="Proteomes" id="UP000008068"/>
    </source>
</evidence>
<dbReference type="HOGENOM" id="CLU_562877_0_0_1"/>
<dbReference type="InParanoid" id="G0MY61"/>
<gene>
    <name evidence="4" type="ORF">CAEBREN_05240</name>
</gene>
<feature type="transmembrane region" description="Helical" evidence="2">
    <location>
        <begin position="456"/>
        <end position="478"/>
    </location>
</feature>
<dbReference type="EMBL" id="GL379820">
    <property type="protein sequence ID" value="EGT47493.1"/>
    <property type="molecule type" value="Genomic_DNA"/>
</dbReference>
<evidence type="ECO:0000259" key="3">
    <source>
        <dbReference type="SMART" id="SM01126"/>
    </source>
</evidence>
<dbReference type="Pfam" id="PF12762">
    <property type="entry name" value="DDE_Tnp_IS1595"/>
    <property type="match status" value="1"/>
</dbReference>
<dbReference type="SMART" id="SM01126">
    <property type="entry name" value="DDE_Tnp_IS1595"/>
    <property type="match status" value="1"/>
</dbReference>
<evidence type="ECO:0000256" key="1">
    <source>
        <dbReference type="SAM" id="MobiDB-lite"/>
    </source>
</evidence>
<sequence>MQLIVCYEALFRTKRAPIAETCLVNPDQVKPVEEVLHLEELNPRNLGHYIGSLTDPSPENAKKALKFLAQRGSFFENMKMTIQEVLFLAADWIENPTKPVRETAVQFGVSLQTVVELQENFRQMTMQWFNREGKRHLKLGGPGMCPFLIIALSILYIFFSGKIVEIDETLVVRAKYNRGRNLNRKQIWVFGMIERGSKKVVMFRVQKRDAATLLPIIEKYVLPGNISKCSCFFKYVFLGTTVMSDGWAAYGGISSLSGGFGHGVVNHKYNFVDPNDRSIHTQSIEATWNALKSKLKARFGTPEDRLGGHMFNYMWRRFYNKEKLLNRLLVEMQTYRRGVDTDFTDSSDSSDSSDSPDSSTASSSYSSDGEHDNGGYVKDEDRGKKINFKEDKNGSPSDTEAEDESQYEFEDEDEDEEIEDEEDDLGAGYETGVSETDVESDAENGMKNLHFPNFSVLFQMLPLLLFHFINSAVFLCLLEMPDDNN</sequence>
<feature type="domain" description="ISXO2-like transposase" evidence="3">
    <location>
        <begin position="158"/>
        <end position="318"/>
    </location>
</feature>
<organism evidence="5">
    <name type="scientific">Caenorhabditis brenneri</name>
    <name type="common">Nematode worm</name>
    <dbReference type="NCBI Taxonomy" id="135651"/>
    <lineage>
        <taxon>Eukaryota</taxon>
        <taxon>Metazoa</taxon>
        <taxon>Ecdysozoa</taxon>
        <taxon>Nematoda</taxon>
        <taxon>Chromadorea</taxon>
        <taxon>Rhabditida</taxon>
        <taxon>Rhabditina</taxon>
        <taxon>Rhabditomorpha</taxon>
        <taxon>Rhabditoidea</taxon>
        <taxon>Rhabditidae</taxon>
        <taxon>Peloderinae</taxon>
        <taxon>Caenorhabditis</taxon>
    </lineage>
</organism>
<keyword evidence="5" id="KW-1185">Reference proteome</keyword>
<keyword evidence="2" id="KW-0472">Membrane</keyword>
<feature type="region of interest" description="Disordered" evidence="1">
    <location>
        <begin position="340"/>
        <end position="429"/>
    </location>
</feature>
<dbReference type="STRING" id="135651.G0MY61"/>
<evidence type="ECO:0000256" key="2">
    <source>
        <dbReference type="SAM" id="Phobius"/>
    </source>
</evidence>
<dbReference type="PANTHER" id="PTHR47163">
    <property type="entry name" value="DDE_TNP_IS1595 DOMAIN-CONTAINING PROTEIN"/>
    <property type="match status" value="1"/>
</dbReference>
<feature type="compositionally biased region" description="Low complexity" evidence="1">
    <location>
        <begin position="344"/>
        <end position="367"/>
    </location>
</feature>
<keyword evidence="2" id="KW-0812">Transmembrane</keyword>
<dbReference type="AlphaFoldDB" id="G0MY61"/>